<protein>
    <recommendedName>
        <fullName evidence="3">NlpC/P60 domain-containing protein</fullName>
    </recommendedName>
</protein>
<dbReference type="Gene3D" id="3.90.1720.10">
    <property type="entry name" value="endopeptidase domain like (from Nostoc punctiforme)"/>
    <property type="match status" value="1"/>
</dbReference>
<accession>A0A4Q0MPT6</accession>
<evidence type="ECO:0000313" key="2">
    <source>
        <dbReference type="Proteomes" id="UP000289708"/>
    </source>
</evidence>
<evidence type="ECO:0000313" key="1">
    <source>
        <dbReference type="EMBL" id="RXF75086.1"/>
    </source>
</evidence>
<gene>
    <name evidence="1" type="ORF">EK403_03290</name>
</gene>
<comment type="caution">
    <text evidence="1">The sequence shown here is derived from an EMBL/GenBank/DDBJ whole genome shotgun (WGS) entry which is preliminary data.</text>
</comment>
<keyword evidence="2" id="KW-1185">Reference proteome</keyword>
<dbReference type="Proteomes" id="UP000289708">
    <property type="component" value="Unassembled WGS sequence"/>
</dbReference>
<dbReference type="AlphaFoldDB" id="A0A4Q0MPT6"/>
<reference evidence="1 2" key="1">
    <citation type="submission" date="2018-12" db="EMBL/GenBank/DDBJ databases">
        <title>bacterium Hansschlegelia zhihuaiae S113.</title>
        <authorList>
            <person name="He J."/>
        </authorList>
    </citation>
    <scope>NUCLEOTIDE SEQUENCE [LARGE SCALE GENOMIC DNA]</scope>
    <source>
        <strain evidence="1 2">S 113</strain>
    </source>
</reference>
<dbReference type="OrthoDB" id="6058745at2"/>
<dbReference type="RefSeq" id="WP_128776076.1">
    <property type="nucleotide sequence ID" value="NZ_RYFI01000002.1"/>
</dbReference>
<sequence length="147" mass="16264">MIAPAAPAAAIAEAFTNRFVSAEIGWLEDDRGWAGTHCFGLVRLVLLEDHGIFVPDYGPARDRHERLRDGAARTPFRPVSKAVQNPVERRPYDVVTFDAAGFDDHCGIVATPRLMLHLSKRVGYARVDRIDIGWGAVSGVFRHESLL</sequence>
<organism evidence="1 2">
    <name type="scientific">Hansschlegelia zhihuaiae</name>
    <dbReference type="NCBI Taxonomy" id="405005"/>
    <lineage>
        <taxon>Bacteria</taxon>
        <taxon>Pseudomonadati</taxon>
        <taxon>Pseudomonadota</taxon>
        <taxon>Alphaproteobacteria</taxon>
        <taxon>Hyphomicrobiales</taxon>
        <taxon>Methylopilaceae</taxon>
        <taxon>Hansschlegelia</taxon>
    </lineage>
</organism>
<name>A0A4Q0MPT6_9HYPH</name>
<evidence type="ECO:0008006" key="3">
    <source>
        <dbReference type="Google" id="ProtNLM"/>
    </source>
</evidence>
<proteinExistence type="predicted"/>
<dbReference type="EMBL" id="RYFI01000002">
    <property type="protein sequence ID" value="RXF75086.1"/>
    <property type="molecule type" value="Genomic_DNA"/>
</dbReference>